<sequence length="731" mass="83343">MTLDRVAAQQTILIHFFKLIREEDFEQCFQWAKKALQAKSSAAFTLIDQLENEAVITASSLEGVSDDDILLLFCGCYGFARHEVEESNRYHHAETLVRSSITALTVLPLCGLNKALQKFAAIQIDICRIDRGFYTSQEWLMTEATQNIEAHLVEVDALHSQFSELERQLYTEYLHQEFSSYRYFSDGVSIIAKLCDIRWGDPELLAQKMAEQRPLFLKSVNALTDNDKYIMSTDLEALWPPLAFFSQNRTKGSGELFVERGAISISYFASVNHIVTRELRQSLCDAVNQGSTSHKLFPDSWNAQTPHRNMLNDIWAGIANSFEDIYSCFLPDISMIFRDKEGKGELNFSVELIYYPMGIFALNLKAPLDNVSASGVRHAMSLGTPFAMDQDMRWNAERLGLLEDFAESRFNELALALSDNFDHYTKPASEMLTFNKTDNRFVSVLVDRLVECVDGQYSSVTAKSLKSHFAYPVFVLQQRELRTAVDDWCLRSVTSDEFNLNRDCYNRDEFVYTNHHECIIGLLQQPNWVLEQASEMMDVASAIYNLFHLTNKMLDKQLKLSLEQAAPTLKDKKISAAKLRAQMETLTAEGECLKQFTHDAHWLLDLISAGSMMTFPDHTRMIHKVFEQMDFAKLHTRTQETLSKIQYRQEEIIAETAKLYEKLQTRNSKRLTQVLSGSMALISVGALKDIFDILNNAKIGVHISGSLQVSIVTLFGMMLIILLINKNESDK</sequence>
<name>A0ABZ0K0A4_9GAMM</name>
<keyword evidence="1" id="KW-0812">Transmembrane</keyword>
<dbReference type="RefSeq" id="WP_310470256.1">
    <property type="nucleotide sequence ID" value="NZ_CP136522.1"/>
</dbReference>
<protein>
    <submittedName>
        <fullName evidence="2">Uncharacterized protein</fullName>
    </submittedName>
</protein>
<dbReference type="Proteomes" id="UP001529491">
    <property type="component" value="Chromosome"/>
</dbReference>
<proteinExistence type="predicted"/>
<organism evidence="2 3">
    <name type="scientific">Shewanella youngdeokensis</name>
    <dbReference type="NCBI Taxonomy" id="2999068"/>
    <lineage>
        <taxon>Bacteria</taxon>
        <taxon>Pseudomonadati</taxon>
        <taxon>Pseudomonadota</taxon>
        <taxon>Gammaproteobacteria</taxon>
        <taxon>Alteromonadales</taxon>
        <taxon>Shewanellaceae</taxon>
        <taxon>Shewanella</taxon>
    </lineage>
</organism>
<keyword evidence="3" id="KW-1185">Reference proteome</keyword>
<evidence type="ECO:0000313" key="3">
    <source>
        <dbReference type="Proteomes" id="UP001529491"/>
    </source>
</evidence>
<keyword evidence="1" id="KW-1133">Transmembrane helix</keyword>
<feature type="transmembrane region" description="Helical" evidence="1">
    <location>
        <begin position="705"/>
        <end position="724"/>
    </location>
</feature>
<gene>
    <name evidence="2" type="ORF">RGE70_04030</name>
</gene>
<reference evidence="2 3" key="1">
    <citation type="submission" date="2023-10" db="EMBL/GenBank/DDBJ databases">
        <title>Complete genome sequence of Shewanella sp. DAU334.</title>
        <authorList>
            <person name="Lee Y.-S."/>
            <person name="Jeong H.-R."/>
            <person name="Hwang E.-J."/>
            <person name="Choi Y.-L."/>
            <person name="Kim G.-D."/>
        </authorList>
    </citation>
    <scope>NUCLEOTIDE SEQUENCE [LARGE SCALE GENOMIC DNA]</scope>
    <source>
        <strain evidence="2 3">DAU334</strain>
    </source>
</reference>
<evidence type="ECO:0000313" key="2">
    <source>
        <dbReference type="EMBL" id="WOT05990.1"/>
    </source>
</evidence>
<accession>A0ABZ0K0A4</accession>
<keyword evidence="1" id="KW-0472">Membrane</keyword>
<dbReference type="EMBL" id="CP136522">
    <property type="protein sequence ID" value="WOT05990.1"/>
    <property type="molecule type" value="Genomic_DNA"/>
</dbReference>
<evidence type="ECO:0000256" key="1">
    <source>
        <dbReference type="SAM" id="Phobius"/>
    </source>
</evidence>